<dbReference type="SUPFAM" id="SSF51735">
    <property type="entry name" value="NAD(P)-binding Rossmann-fold domains"/>
    <property type="match status" value="1"/>
</dbReference>
<dbReference type="GeneID" id="75106508"/>
<gene>
    <name evidence="6" type="ORF">N5910_04610</name>
</gene>
<sequence length="983" mass="106888">MIRNMNVLVLGAGNAGRPAARLLRHLGNEVLVNDIRRFEELPPKARKRIPEMEAEGIRFRLGGHSIQDILEADAVFISPNIPRDAHVHGLIREAEKEKDIIRITTSDIGRILNELIVIPMVGIAGTDGKTTTTNMIDFILSSEYRTVSFSSLQDSLVIEGLVDLVVKGEITRRDMAVFELPHGTIRMADGLELCSGVVTNLTPDHMDEFRDHNEYIERNFSIKDLIAPGGVLVLCGNDPVVRELSRGLEVEHVIYGIRGDDGGEFQVEASDIELMGLDGSRFTLKISGVPAASCSKGGDLEGHVSTEIRLRVPGIFNIENALAAITVALALGMDLEDVKKRIENFRGIRGRFEFIDEVDGVRVYMDAAHNPESMEKLLEGVETGGRLIISLDNPDTLTVRDKYRIGKILGEGADTVIVSGMNETTEELDMSAADEVARGAGEDKTIKTRSVHESILRALQMADEGDIILHIGPGVVNAYGKVREDVERAIDSFRNYTVVLGGCGNVGSLMARNLRARGNRVIVSDISDETPLEGVFRAEGIELDLGGHDPEVLRRAGTIAVTPSLENNRKIQGLLEGFEGEVIGVEDVLNLYPPEKPVIGITGTNGKTTTTGMLKSILRTAGMDVPEHHLRIQGNTELVPALQARLPGDVAVVEIGTFGRRGEIRNSALLSEVSTGVITNISRDHLSGGRSFQDYVECKREILEVADTLILNADDPVVASFADELPEDRTILYGIQSMESDNVIPEGRECPHCGNKLRYMKRYMGHLGDYRCLCGYRRPQPQVMAVEASPEGFKLVIGSRMREVKLPIPGIFNVYNALAAAAAACRMGLGIDEIVKGIESFSGVRGRFQEISKTPRVILDYAHNPAGVRAVMQTLGGMDGRLIVVNTVASESGIDGDREIASILSDADIVIPASYAARRASDMIKTETVNIESSRRRAGAGTLGASREQVIEAVKKALEIAGPDDTVLIIGEGGFRYAEEAFS</sequence>
<proteinExistence type="predicted"/>
<organism evidence="6">
    <name type="scientific">Methanothermobacter wolfeii</name>
    <name type="common">Methanobacterium wolfei</name>
    <dbReference type="NCBI Taxonomy" id="145261"/>
    <lineage>
        <taxon>Archaea</taxon>
        <taxon>Methanobacteriati</taxon>
        <taxon>Methanobacteriota</taxon>
        <taxon>Methanomada group</taxon>
        <taxon>Methanobacteria</taxon>
        <taxon>Methanobacteriales</taxon>
        <taxon>Methanobacteriaceae</taxon>
        <taxon>Methanothermobacter</taxon>
    </lineage>
</organism>
<feature type="domain" description="Mur ligase C-terminal" evidence="4">
    <location>
        <begin position="350"/>
        <end position="472"/>
    </location>
</feature>
<dbReference type="GO" id="GO:0004326">
    <property type="term" value="F:tetrahydrofolylpolyglutamate synthase activity"/>
    <property type="evidence" value="ECO:0007669"/>
    <property type="project" value="InterPro"/>
</dbReference>
<dbReference type="EMBL" id="CP104550">
    <property type="protein sequence ID" value="UXH30843.1"/>
    <property type="molecule type" value="Genomic_DNA"/>
</dbReference>
<dbReference type="Gene3D" id="3.90.190.20">
    <property type="entry name" value="Mur ligase, C-terminal domain"/>
    <property type="match status" value="2"/>
</dbReference>
<dbReference type="RefSeq" id="WP_261599340.1">
    <property type="nucleotide sequence ID" value="NZ_CP104550.1"/>
</dbReference>
<feature type="domain" description="Mur ligase central" evidence="5">
    <location>
        <begin position="601"/>
        <end position="739"/>
    </location>
</feature>
<keyword evidence="3" id="KW-0067">ATP-binding</keyword>
<dbReference type="InterPro" id="IPR036565">
    <property type="entry name" value="Mur-like_cat_sf"/>
</dbReference>
<feature type="domain" description="Mur ligase C-terminal" evidence="4">
    <location>
        <begin position="846"/>
        <end position="973"/>
    </location>
</feature>
<dbReference type="Gene3D" id="3.40.1190.10">
    <property type="entry name" value="Mur-like, catalytic domain"/>
    <property type="match status" value="2"/>
</dbReference>
<dbReference type="Proteomes" id="UP001065373">
    <property type="component" value="Chromosome"/>
</dbReference>
<dbReference type="PROSITE" id="PS01011">
    <property type="entry name" value="FOLYLPOLYGLU_SYNT_1"/>
    <property type="match status" value="1"/>
</dbReference>
<dbReference type="Gene3D" id="3.40.50.720">
    <property type="entry name" value="NAD(P)-binding Rossmann-like Domain"/>
    <property type="match status" value="2"/>
</dbReference>
<dbReference type="PANTHER" id="PTHR23135">
    <property type="entry name" value="MUR LIGASE FAMILY MEMBER"/>
    <property type="match status" value="1"/>
</dbReference>
<evidence type="ECO:0000256" key="1">
    <source>
        <dbReference type="ARBA" id="ARBA00022598"/>
    </source>
</evidence>
<dbReference type="InterPro" id="IPR004101">
    <property type="entry name" value="Mur_ligase_C"/>
</dbReference>
<dbReference type="SUPFAM" id="SSF53623">
    <property type="entry name" value="MurD-like peptide ligases, catalytic domain"/>
    <property type="match status" value="2"/>
</dbReference>
<dbReference type="InterPro" id="IPR036291">
    <property type="entry name" value="NAD(P)-bd_dom_sf"/>
</dbReference>
<dbReference type="Pfam" id="PF02875">
    <property type="entry name" value="Mur_ligase_C"/>
    <property type="match status" value="2"/>
</dbReference>
<dbReference type="SUPFAM" id="SSF53244">
    <property type="entry name" value="MurD-like peptide ligases, peptide-binding domain"/>
    <property type="match status" value="2"/>
</dbReference>
<dbReference type="InterPro" id="IPR013221">
    <property type="entry name" value="Mur_ligase_cen"/>
</dbReference>
<dbReference type="PANTHER" id="PTHR23135:SF4">
    <property type="entry name" value="UDP-N-ACETYLMURAMOYL-L-ALANYL-D-GLUTAMATE--2,6-DIAMINOPIMELATE LIGASE MURE HOMOLOG, CHLOROPLASTIC"/>
    <property type="match status" value="1"/>
</dbReference>
<dbReference type="AlphaFoldDB" id="A0A9E7RR58"/>
<evidence type="ECO:0000313" key="6">
    <source>
        <dbReference type="EMBL" id="UXH30843.1"/>
    </source>
</evidence>
<keyword evidence="1 6" id="KW-0436">Ligase</keyword>
<protein>
    <submittedName>
        <fullName evidence="6">Mur ligase family protein</fullName>
    </submittedName>
</protein>
<evidence type="ECO:0000256" key="3">
    <source>
        <dbReference type="ARBA" id="ARBA00022840"/>
    </source>
</evidence>
<dbReference type="GO" id="GO:0005524">
    <property type="term" value="F:ATP binding"/>
    <property type="evidence" value="ECO:0007669"/>
    <property type="project" value="UniProtKB-KW"/>
</dbReference>
<reference evidence="6" key="1">
    <citation type="submission" date="2022-09" db="EMBL/GenBank/DDBJ databases">
        <title>Characterization of three MwoI isoschizomers from sequenced genome and metagenomes.</title>
        <authorList>
            <person name="Fomenkov A."/>
            <person name="Xu S.Y."/>
            <person name="Roberts R.J."/>
        </authorList>
    </citation>
    <scope>NUCLEOTIDE SEQUENCE</scope>
    <source>
        <strain evidence="6">DSM 2970</strain>
    </source>
</reference>
<name>A0A9E7RR58_METWO</name>
<dbReference type="Pfam" id="PF08245">
    <property type="entry name" value="Mur_ligase_M"/>
    <property type="match status" value="2"/>
</dbReference>
<dbReference type="InterPro" id="IPR018109">
    <property type="entry name" value="Folylpolyglutamate_synth_CS"/>
</dbReference>
<feature type="domain" description="Mur ligase central" evidence="5">
    <location>
        <begin position="123"/>
        <end position="328"/>
    </location>
</feature>
<evidence type="ECO:0000259" key="4">
    <source>
        <dbReference type="Pfam" id="PF02875"/>
    </source>
</evidence>
<dbReference type="InterPro" id="IPR036615">
    <property type="entry name" value="Mur_ligase_C_dom_sf"/>
</dbReference>
<dbReference type="SUPFAM" id="SSF51984">
    <property type="entry name" value="MurCD N-terminal domain"/>
    <property type="match status" value="1"/>
</dbReference>
<accession>A0A9E7RR58</accession>
<keyword evidence="2" id="KW-0547">Nucleotide-binding</keyword>
<evidence type="ECO:0000259" key="5">
    <source>
        <dbReference type="Pfam" id="PF08245"/>
    </source>
</evidence>
<evidence type="ECO:0000256" key="2">
    <source>
        <dbReference type="ARBA" id="ARBA00022741"/>
    </source>
</evidence>